<evidence type="ECO:0000256" key="1">
    <source>
        <dbReference type="SAM" id="SignalP"/>
    </source>
</evidence>
<dbReference type="EMBL" id="JABEPP010000003">
    <property type="protein sequence ID" value="NNM73303.1"/>
    <property type="molecule type" value="Genomic_DNA"/>
</dbReference>
<comment type="caution">
    <text evidence="2">The sequence shown here is derived from an EMBL/GenBank/DDBJ whole genome shotgun (WGS) entry which is preliminary data.</text>
</comment>
<feature type="chain" id="PRO_5032992330" description="DUF1134 domain-containing protein" evidence="1">
    <location>
        <begin position="30"/>
        <end position="148"/>
    </location>
</feature>
<evidence type="ECO:0008006" key="4">
    <source>
        <dbReference type="Google" id="ProtNLM"/>
    </source>
</evidence>
<feature type="signal peptide" evidence="1">
    <location>
        <begin position="1"/>
        <end position="29"/>
    </location>
</feature>
<keyword evidence="3" id="KW-1185">Reference proteome</keyword>
<dbReference type="Proteomes" id="UP000564885">
    <property type="component" value="Unassembled WGS sequence"/>
</dbReference>
<sequence>MSVWSRPRALLATIVLAAASSSALSPAQADGGRIQFSVIKAGLVIGGSGGSGTLNFKGRRYPLSIGGLSYGFTFGASQTDFRGTVSNIRRPQDVEGVYAAGSAGAALGRGAQVIVLTNQNGAVLTLSGRSVGAIVSADLNGLALSLSR</sequence>
<proteinExistence type="predicted"/>
<keyword evidence="1" id="KW-0732">Signal</keyword>
<protein>
    <recommendedName>
        <fullName evidence="4">DUF1134 domain-containing protein</fullName>
    </recommendedName>
</protein>
<evidence type="ECO:0000313" key="3">
    <source>
        <dbReference type="Proteomes" id="UP000564885"/>
    </source>
</evidence>
<gene>
    <name evidence="2" type="ORF">HJG44_13015</name>
</gene>
<name>A0A849IHA7_9HYPH</name>
<organism evidence="2 3">
    <name type="scientific">Enterovirga aerilata</name>
    <dbReference type="NCBI Taxonomy" id="2730920"/>
    <lineage>
        <taxon>Bacteria</taxon>
        <taxon>Pseudomonadati</taxon>
        <taxon>Pseudomonadota</taxon>
        <taxon>Alphaproteobacteria</taxon>
        <taxon>Hyphomicrobiales</taxon>
        <taxon>Methylobacteriaceae</taxon>
        <taxon>Enterovirga</taxon>
    </lineage>
</organism>
<evidence type="ECO:0000313" key="2">
    <source>
        <dbReference type="EMBL" id="NNM73303.1"/>
    </source>
</evidence>
<dbReference type="AlphaFoldDB" id="A0A849IHA7"/>
<accession>A0A849IHA7</accession>
<reference evidence="2 3" key="1">
    <citation type="submission" date="2020-04" db="EMBL/GenBank/DDBJ databases">
        <title>Enterovirga sp. isolate from soil.</title>
        <authorList>
            <person name="Chea S."/>
            <person name="Kim D.-U."/>
        </authorList>
    </citation>
    <scope>NUCLEOTIDE SEQUENCE [LARGE SCALE GENOMIC DNA]</scope>
    <source>
        <strain evidence="2 3">DB1703</strain>
    </source>
</reference>
<dbReference type="RefSeq" id="WP_171218763.1">
    <property type="nucleotide sequence ID" value="NZ_JABEPP010000003.1"/>
</dbReference>